<reference evidence="1" key="2">
    <citation type="submission" date="2012-12" db="EMBL/GenBank/DDBJ databases">
        <authorList>
            <consortium name="WormBase Consortium"/>
            <person name="Ghedin E."/>
            <person name="Paulini M."/>
        </authorList>
    </citation>
    <scope>NUCLEOTIDE SEQUENCE</scope>
    <source>
        <strain evidence="1">FR3</strain>
    </source>
</reference>
<accession>A0A1I9G9T7</accession>
<gene>
    <name evidence="1" type="primary">Bm11856</name>
    <name evidence="1" type="ORF">BM_Bm11856</name>
</gene>
<proteinExistence type="predicted"/>
<dbReference type="EMBL" id="LN860564">
    <property type="protein sequence ID" value="CDQ07544.1"/>
    <property type="molecule type" value="Genomic_DNA"/>
</dbReference>
<evidence type="ECO:0000313" key="1">
    <source>
        <dbReference type="EMBL" id="CDQ07544.1"/>
    </source>
</evidence>
<name>A0A1I9G9T7_BRUMA</name>
<organism evidence="1">
    <name type="scientific">Brugia malayi</name>
    <name type="common">Filarial nematode worm</name>
    <dbReference type="NCBI Taxonomy" id="6279"/>
    <lineage>
        <taxon>Eukaryota</taxon>
        <taxon>Metazoa</taxon>
        <taxon>Ecdysozoa</taxon>
        <taxon>Nematoda</taxon>
        <taxon>Chromadorea</taxon>
        <taxon>Rhabditida</taxon>
        <taxon>Spirurina</taxon>
        <taxon>Spiruromorpha</taxon>
        <taxon>Filarioidea</taxon>
        <taxon>Onchocercidae</taxon>
        <taxon>Brugia</taxon>
    </lineage>
</organism>
<reference evidence="1" key="1">
    <citation type="journal article" date="2007" name="Science">
        <title>Draft genome of the filarial nematode parasite Brugia malayi.</title>
        <authorList>
            <person name="Ghedin E."/>
            <person name="Wang S."/>
            <person name="Spiro D."/>
            <person name="Caler E."/>
            <person name="Zhao Q."/>
            <person name="Crabtree J."/>
            <person name="Allen J.E."/>
            <person name="Delcher A.L."/>
            <person name="Guiliano D.B."/>
            <person name="Miranda-Saavedra D."/>
            <person name="Angiuoli S.V."/>
            <person name="Creasy T."/>
            <person name="Amedeo P."/>
            <person name="Haas B."/>
            <person name="El-Sayed N.M."/>
            <person name="Wortman J.R."/>
            <person name="Feldblyum T."/>
            <person name="Tallon L."/>
            <person name="Schatz M."/>
            <person name="Shumway M."/>
            <person name="Koo H."/>
            <person name="Salzberg S.L."/>
            <person name="Schobel S."/>
            <person name="Pertea M."/>
            <person name="Pop M."/>
            <person name="White O."/>
            <person name="Barton G.J."/>
            <person name="Carlow C.K."/>
            <person name="Crawford M.J."/>
            <person name="Daub J."/>
            <person name="Dimmic M.W."/>
            <person name="Estes C.F."/>
            <person name="Foster J.M."/>
            <person name="Ganatra M."/>
            <person name="Gregory W.F."/>
            <person name="Johnson N.M."/>
            <person name="Jin J."/>
            <person name="Komuniecki R."/>
            <person name="Korf I."/>
            <person name="Kumar S."/>
            <person name="Laney S."/>
            <person name="Li B.W."/>
            <person name="Li W."/>
            <person name="Lindblom T.H."/>
            <person name="Lustigman S."/>
            <person name="Ma D."/>
            <person name="Maina C.V."/>
            <person name="Martin D.M."/>
            <person name="McCarter J.P."/>
            <person name="McReynolds L."/>
            <person name="Mitreva M."/>
            <person name="Nutman T.B."/>
            <person name="Parkinson J."/>
            <person name="Peregrin-Alvarez J.M."/>
            <person name="Poole C."/>
            <person name="Ren Q."/>
            <person name="Saunders L."/>
            <person name="Sluder A.E."/>
            <person name="Smith K."/>
            <person name="Stanke M."/>
            <person name="Unnasch T.R."/>
            <person name="Ware J."/>
            <person name="Wei A.D."/>
            <person name="Weil G."/>
            <person name="Williams D.J."/>
            <person name="Zhang Y."/>
            <person name="Williams S.A."/>
            <person name="Fraser-Liggett C."/>
            <person name="Slatko B."/>
            <person name="Blaxter M.L."/>
            <person name="Scott A.L."/>
        </authorList>
    </citation>
    <scope>NUCLEOTIDE SEQUENCE</scope>
    <source>
        <strain evidence="1">FR3</strain>
    </source>
</reference>
<protein>
    <submittedName>
        <fullName evidence="1">Bm11856</fullName>
    </submittedName>
</protein>
<feature type="non-terminal residue" evidence="1">
    <location>
        <position position="85"/>
    </location>
</feature>
<sequence length="85" mass="9267">MPHALWQWSPAGGAVWGDLCGIALLEESFQYGFCGCTIASMKNQKLNHCSSETICLFLMSMTEKNEIVPRSYPAVPRAAGSLQGE</sequence>
<dbReference type="AlphaFoldDB" id="A0A1I9G9T7"/>